<evidence type="ECO:0000256" key="2">
    <source>
        <dbReference type="PROSITE-ProRule" id="PRU00169"/>
    </source>
</evidence>
<evidence type="ECO:0000313" key="6">
    <source>
        <dbReference type="Proteomes" id="UP001200145"/>
    </source>
</evidence>
<evidence type="ECO:0000256" key="1">
    <source>
        <dbReference type="ARBA" id="ARBA00023125"/>
    </source>
</evidence>
<dbReference type="PRINTS" id="PR00038">
    <property type="entry name" value="HTHLUXR"/>
</dbReference>
<dbReference type="InterPro" id="IPR036388">
    <property type="entry name" value="WH-like_DNA-bd_sf"/>
</dbReference>
<dbReference type="CDD" id="cd06170">
    <property type="entry name" value="LuxR_C_like"/>
    <property type="match status" value="1"/>
</dbReference>
<dbReference type="RefSeq" id="WP_234863760.1">
    <property type="nucleotide sequence ID" value="NZ_JAKEVY010000001.1"/>
</dbReference>
<feature type="modified residue" description="4-aspartylphosphate" evidence="2">
    <location>
        <position position="56"/>
    </location>
</feature>
<dbReference type="PROSITE" id="PS00622">
    <property type="entry name" value="HTH_LUXR_1"/>
    <property type="match status" value="1"/>
</dbReference>
<feature type="domain" description="HTH luxR-type" evidence="3">
    <location>
        <begin position="134"/>
        <end position="199"/>
    </location>
</feature>
<keyword evidence="2" id="KW-0597">Phosphoprotein</keyword>
<reference evidence="5 6" key="1">
    <citation type="submission" date="2022-01" db="EMBL/GenBank/DDBJ databases">
        <title>Flavihumibacter sp. nov., isolated from sediment of a river.</title>
        <authorList>
            <person name="Liu H."/>
        </authorList>
    </citation>
    <scope>NUCLEOTIDE SEQUENCE [LARGE SCALE GENOMIC DNA]</scope>
    <source>
        <strain evidence="5 6">RY-1</strain>
    </source>
</reference>
<feature type="domain" description="Response regulatory" evidence="4">
    <location>
        <begin position="5"/>
        <end position="121"/>
    </location>
</feature>
<evidence type="ECO:0000259" key="4">
    <source>
        <dbReference type="PROSITE" id="PS50110"/>
    </source>
</evidence>
<dbReference type="PROSITE" id="PS50043">
    <property type="entry name" value="HTH_LUXR_2"/>
    <property type="match status" value="1"/>
</dbReference>
<comment type="caution">
    <text evidence="5">The sequence shown here is derived from an EMBL/GenBank/DDBJ whole genome shotgun (WGS) entry which is preliminary data.</text>
</comment>
<dbReference type="SUPFAM" id="SSF52172">
    <property type="entry name" value="CheY-like"/>
    <property type="match status" value="1"/>
</dbReference>
<dbReference type="PANTHER" id="PTHR45566">
    <property type="entry name" value="HTH-TYPE TRANSCRIPTIONAL REGULATOR YHJB-RELATED"/>
    <property type="match status" value="1"/>
</dbReference>
<organism evidence="5 6">
    <name type="scientific">Flavihumibacter fluminis</name>
    <dbReference type="NCBI Taxonomy" id="2909236"/>
    <lineage>
        <taxon>Bacteria</taxon>
        <taxon>Pseudomonadati</taxon>
        <taxon>Bacteroidota</taxon>
        <taxon>Chitinophagia</taxon>
        <taxon>Chitinophagales</taxon>
        <taxon>Chitinophagaceae</taxon>
        <taxon>Flavihumibacter</taxon>
    </lineage>
</organism>
<keyword evidence="6" id="KW-1185">Reference proteome</keyword>
<dbReference type="Proteomes" id="UP001200145">
    <property type="component" value="Unassembled WGS sequence"/>
</dbReference>
<proteinExistence type="predicted"/>
<dbReference type="InterPro" id="IPR000792">
    <property type="entry name" value="Tscrpt_reg_LuxR_C"/>
</dbReference>
<dbReference type="Gene3D" id="3.40.50.2300">
    <property type="match status" value="1"/>
</dbReference>
<dbReference type="Gene3D" id="1.10.10.10">
    <property type="entry name" value="Winged helix-like DNA-binding domain superfamily/Winged helix DNA-binding domain"/>
    <property type="match status" value="1"/>
</dbReference>
<dbReference type="InterPro" id="IPR001789">
    <property type="entry name" value="Sig_transdc_resp-reg_receiver"/>
</dbReference>
<dbReference type="InterPro" id="IPR016032">
    <property type="entry name" value="Sig_transdc_resp-reg_C-effctor"/>
</dbReference>
<dbReference type="EMBL" id="JAKEVY010000001">
    <property type="protein sequence ID" value="MCF1713255.1"/>
    <property type="molecule type" value="Genomic_DNA"/>
</dbReference>
<dbReference type="InterPro" id="IPR011006">
    <property type="entry name" value="CheY-like_superfamily"/>
</dbReference>
<dbReference type="PROSITE" id="PS50110">
    <property type="entry name" value="RESPONSE_REGULATORY"/>
    <property type="match status" value="1"/>
</dbReference>
<gene>
    <name evidence="5" type="ORF">L0U88_01275</name>
</gene>
<dbReference type="InterPro" id="IPR051015">
    <property type="entry name" value="EvgA-like"/>
</dbReference>
<evidence type="ECO:0000313" key="5">
    <source>
        <dbReference type="EMBL" id="MCF1713255.1"/>
    </source>
</evidence>
<protein>
    <submittedName>
        <fullName evidence="5">Response regulator transcription factor</fullName>
    </submittedName>
</protein>
<name>A0ABS9BCM2_9BACT</name>
<dbReference type="Pfam" id="PF00196">
    <property type="entry name" value="GerE"/>
    <property type="match status" value="1"/>
</dbReference>
<sequence length="202" mass="22683">MTKPKLLIADDHGMIRRGLCMLIQGDIGEIELAEADSLSSVMSKLRKEQFTHLLLDVLFADGNALEILPNINQLYPALKIMLFSMQPVTLHTRALKSLNIYGVLSKASDNDTVIRVLTDFLNSAFPSLEMPVVATNPFQELTVRELQILHHLLNGMGTKQIADTLNIKMNSVSTFKKRIYEKTATNSYKALVDLCTLYKINF</sequence>
<dbReference type="SUPFAM" id="SSF46894">
    <property type="entry name" value="C-terminal effector domain of the bipartite response regulators"/>
    <property type="match status" value="1"/>
</dbReference>
<accession>A0ABS9BCM2</accession>
<evidence type="ECO:0000259" key="3">
    <source>
        <dbReference type="PROSITE" id="PS50043"/>
    </source>
</evidence>
<dbReference type="PANTHER" id="PTHR45566:SF1">
    <property type="entry name" value="HTH-TYPE TRANSCRIPTIONAL REGULATOR YHJB-RELATED"/>
    <property type="match status" value="1"/>
</dbReference>
<dbReference type="Pfam" id="PF00072">
    <property type="entry name" value="Response_reg"/>
    <property type="match status" value="1"/>
</dbReference>
<keyword evidence="1" id="KW-0238">DNA-binding</keyword>
<dbReference type="SMART" id="SM00421">
    <property type="entry name" value="HTH_LUXR"/>
    <property type="match status" value="1"/>
</dbReference>